<dbReference type="EMBL" id="CP002158">
    <property type="protein sequence ID" value="ADL26773.1"/>
    <property type="molecule type" value="Genomic_DNA"/>
</dbReference>
<name>D9S7R2_FIBSS</name>
<dbReference type="NCBIfam" id="TIGR02145">
    <property type="entry name" value="Fib_succ_major"/>
    <property type="match status" value="1"/>
</dbReference>
<keyword evidence="1" id="KW-0472">Membrane</keyword>
<sequence length="285" mass="31577">MYIADKKTSFVVSVGMNNIYALILSIAMFFFAACGESDSSVNPVDDTGSSLSSYEKSCSSSAKSSSSVKPKPSESAKKVNEDCVYDAKAETLKDLRDGQTYKTVKIDNQIWMAENLNYKTDDSYCYDNNDKYCSKYGRLYTWAAAMDSASVFSENGEGCGYGKKCSPTYPVRGICFNGWHIPDASEWNRLFAMADDSIGTKLKSVSGWSFNSGNGTDLFGFSALPAGHRDFIGGFYGDSTEAYFWSSTERDWYNARYVGLQKHNSEGARWGLEKDKAISIRCVKD</sequence>
<feature type="transmembrane region" description="Helical" evidence="1">
    <location>
        <begin position="12"/>
        <end position="33"/>
    </location>
</feature>
<evidence type="ECO:0000256" key="1">
    <source>
        <dbReference type="SAM" id="Phobius"/>
    </source>
</evidence>
<gene>
    <name evidence="3" type="ordered locus">FSU_3050</name>
</gene>
<protein>
    <submittedName>
        <fullName evidence="3">Putative lipoprotein</fullName>
    </submittedName>
</protein>
<dbReference type="eggNOG" id="COG4704">
    <property type="taxonomic scope" value="Bacteria"/>
</dbReference>
<evidence type="ECO:0000259" key="2">
    <source>
        <dbReference type="Pfam" id="PF09603"/>
    </source>
</evidence>
<dbReference type="PATRIC" id="fig|59374.8.peg.2913"/>
<dbReference type="KEGG" id="fsc:FSU_3050"/>
<reference evidence="4" key="1">
    <citation type="submission" date="2010-08" db="EMBL/GenBank/DDBJ databases">
        <title>Complete sequence of Fibrobacter succinogenes subsp. succinogenes S85.</title>
        <authorList>
            <person name="Durkin A.S."/>
            <person name="Nelson K.E."/>
            <person name="Morrison M."/>
            <person name="Forsberg C.W."/>
            <person name="Wilson D.B."/>
            <person name="Russell J.B."/>
            <person name="Cann I.K.O."/>
            <person name="Mackie R.I."/>
            <person name="White B.A."/>
        </authorList>
    </citation>
    <scope>NUCLEOTIDE SEQUENCE [LARGE SCALE GENOMIC DNA]</scope>
    <source>
        <strain evidence="4">ATCC 19169 / S85</strain>
    </source>
</reference>
<keyword evidence="1" id="KW-0812">Transmembrane</keyword>
<dbReference type="HOGENOM" id="CLU_975731_0_0_0"/>
<dbReference type="InterPro" id="IPR011871">
    <property type="entry name" value="Fib_succ_major"/>
</dbReference>
<proteinExistence type="predicted"/>
<dbReference type="AlphaFoldDB" id="D9S7R2"/>
<evidence type="ECO:0000313" key="3">
    <source>
        <dbReference type="EMBL" id="ADL26773.1"/>
    </source>
</evidence>
<organism evidence="3 4">
    <name type="scientific">Fibrobacter succinogenes (strain ATCC 19169 / S85)</name>
    <dbReference type="NCBI Taxonomy" id="59374"/>
    <lineage>
        <taxon>Bacteria</taxon>
        <taxon>Pseudomonadati</taxon>
        <taxon>Fibrobacterota</taxon>
        <taxon>Fibrobacteria</taxon>
        <taxon>Fibrobacterales</taxon>
        <taxon>Fibrobacteraceae</taxon>
        <taxon>Fibrobacter</taxon>
    </lineage>
</organism>
<dbReference type="Pfam" id="PF09603">
    <property type="entry name" value="Fib_succ_major"/>
    <property type="match status" value="1"/>
</dbReference>
<keyword evidence="3" id="KW-0449">Lipoprotein</keyword>
<keyword evidence="1" id="KW-1133">Transmembrane helix</keyword>
<evidence type="ECO:0000313" key="4">
    <source>
        <dbReference type="Proteomes" id="UP000000517"/>
    </source>
</evidence>
<dbReference type="STRING" id="59374.FSU_3050"/>
<feature type="domain" description="Fibrobacter succinogenes major paralogous" evidence="2">
    <location>
        <begin position="104"/>
        <end position="284"/>
    </location>
</feature>
<dbReference type="PROSITE" id="PS51257">
    <property type="entry name" value="PROKAR_LIPOPROTEIN"/>
    <property type="match status" value="1"/>
</dbReference>
<dbReference type="Proteomes" id="UP000000517">
    <property type="component" value="Chromosome"/>
</dbReference>
<accession>D9S7R2</accession>